<keyword evidence="3" id="KW-0067">ATP-binding</keyword>
<dbReference type="SUPFAM" id="SSF50891">
    <property type="entry name" value="Cyclophilin-like"/>
    <property type="match status" value="1"/>
</dbReference>
<dbReference type="InterPro" id="IPR003778">
    <property type="entry name" value="CT_A_B"/>
</dbReference>
<dbReference type="Proteomes" id="UP001237448">
    <property type="component" value="Unassembled WGS sequence"/>
</dbReference>
<feature type="domain" description="Carboxyltransferase" evidence="5">
    <location>
        <begin position="26"/>
        <end position="304"/>
    </location>
</feature>
<dbReference type="SMART" id="SM00797">
    <property type="entry name" value="AHS2"/>
    <property type="match status" value="1"/>
</dbReference>
<accession>A0ABU0FGY9</accession>
<dbReference type="InterPro" id="IPR029000">
    <property type="entry name" value="Cyclophilin-like_dom_sf"/>
</dbReference>
<dbReference type="RefSeq" id="WP_307429889.1">
    <property type="nucleotide sequence ID" value="NZ_JAUSVK010000001.1"/>
</dbReference>
<gene>
    <name evidence="6" type="ORF">J3R73_003666</name>
</gene>
<name>A0ABU0FGY9_9HYPH</name>
<dbReference type="EMBL" id="JAUSVK010000001">
    <property type="protein sequence ID" value="MDQ0393874.1"/>
    <property type="molecule type" value="Genomic_DNA"/>
</dbReference>
<evidence type="ECO:0000256" key="4">
    <source>
        <dbReference type="SAM" id="MobiDB-lite"/>
    </source>
</evidence>
<proteinExistence type="predicted"/>
<keyword evidence="2" id="KW-0378">Hydrolase</keyword>
<dbReference type="NCBIfam" id="TIGR00724">
    <property type="entry name" value="urea_amlyse_rel"/>
    <property type="match status" value="1"/>
</dbReference>
<protein>
    <submittedName>
        <fullName evidence="6">Biotin-dependent carboxylase-like uncharacterized protein</fullName>
    </submittedName>
</protein>
<dbReference type="PANTHER" id="PTHR43309:SF3">
    <property type="entry name" value="5-OXOPROLINASE SUBUNIT C"/>
    <property type="match status" value="1"/>
</dbReference>
<evidence type="ECO:0000313" key="7">
    <source>
        <dbReference type="Proteomes" id="UP001237448"/>
    </source>
</evidence>
<dbReference type="Gene3D" id="2.40.100.10">
    <property type="entry name" value="Cyclophilin-like"/>
    <property type="match status" value="1"/>
</dbReference>
<evidence type="ECO:0000313" key="6">
    <source>
        <dbReference type="EMBL" id="MDQ0393874.1"/>
    </source>
</evidence>
<comment type="caution">
    <text evidence="6">The sequence shown here is derived from an EMBL/GenBank/DDBJ whole genome shotgun (WGS) entry which is preliminary data.</text>
</comment>
<sequence length="350" mass="36404">MAEHLLVTDGGLFSTVQDLGRFGYQRFGISASGAMDAPAMGIANTLVGNPAGTAVIETTLKGPALTVEAQACRLALAGAEAPITVNGEAVSAYRAFDVKRGDRIVFGMAPSGMRSYLAIAGGLALEPVLGSRSTHSRSGVGGLDGRQLAAGDRLDLSMPAPSGPGLELAPDDRPKPDGAIRVLLGPQDDAFTPAGLEAFLTTPYVVSSRTDRMGCQLEGAVIEHKAGFNIVSDGIMNGSIQVPGHGRPIILLADRQTTGGYPKIATVIGPDLWKLAQARPGSSLRFAAVTADEAEIAAAAHRRQLADRLGRIAPVRDETHRLTSERLLGLNLISGVYGGEEDIPLQSPQT</sequence>
<evidence type="ECO:0000256" key="2">
    <source>
        <dbReference type="ARBA" id="ARBA00022801"/>
    </source>
</evidence>
<reference evidence="6 7" key="1">
    <citation type="submission" date="2023-07" db="EMBL/GenBank/DDBJ databases">
        <title>Genomic Encyclopedia of Type Strains, Phase IV (KMG-IV): sequencing the most valuable type-strain genomes for metagenomic binning, comparative biology and taxonomic classification.</title>
        <authorList>
            <person name="Goeker M."/>
        </authorList>
    </citation>
    <scope>NUCLEOTIDE SEQUENCE [LARGE SCALE GENOMIC DNA]</scope>
    <source>
        <strain evidence="6 7">DSM 5896</strain>
    </source>
</reference>
<evidence type="ECO:0000256" key="1">
    <source>
        <dbReference type="ARBA" id="ARBA00022741"/>
    </source>
</evidence>
<dbReference type="InterPro" id="IPR052708">
    <property type="entry name" value="PxpC"/>
</dbReference>
<feature type="region of interest" description="Disordered" evidence="4">
    <location>
        <begin position="154"/>
        <end position="173"/>
    </location>
</feature>
<dbReference type="Pfam" id="PF02626">
    <property type="entry name" value="CT_A_B"/>
    <property type="match status" value="1"/>
</dbReference>
<dbReference type="PANTHER" id="PTHR43309">
    <property type="entry name" value="5-OXOPROLINASE SUBUNIT C"/>
    <property type="match status" value="1"/>
</dbReference>
<evidence type="ECO:0000259" key="5">
    <source>
        <dbReference type="SMART" id="SM00797"/>
    </source>
</evidence>
<evidence type="ECO:0000256" key="3">
    <source>
        <dbReference type="ARBA" id="ARBA00022840"/>
    </source>
</evidence>
<organism evidence="6 7">
    <name type="scientific">Labrys monachus</name>
    <dbReference type="NCBI Taxonomy" id="217067"/>
    <lineage>
        <taxon>Bacteria</taxon>
        <taxon>Pseudomonadati</taxon>
        <taxon>Pseudomonadota</taxon>
        <taxon>Alphaproteobacteria</taxon>
        <taxon>Hyphomicrobiales</taxon>
        <taxon>Xanthobacteraceae</taxon>
        <taxon>Labrys</taxon>
    </lineage>
</organism>
<keyword evidence="7" id="KW-1185">Reference proteome</keyword>
<keyword evidence="1" id="KW-0547">Nucleotide-binding</keyword>